<evidence type="ECO:0000313" key="1">
    <source>
        <dbReference type="EMBL" id="GIY20474.1"/>
    </source>
</evidence>
<name>A0AAV4RHH8_9ARAC</name>
<evidence type="ECO:0000313" key="2">
    <source>
        <dbReference type="Proteomes" id="UP001054837"/>
    </source>
</evidence>
<dbReference type="EMBL" id="BPLQ01006173">
    <property type="protein sequence ID" value="GIY20474.1"/>
    <property type="molecule type" value="Genomic_DNA"/>
</dbReference>
<dbReference type="AlphaFoldDB" id="A0AAV4RHH8"/>
<proteinExistence type="predicted"/>
<protein>
    <submittedName>
        <fullName evidence="1">Uncharacterized protein</fullName>
    </submittedName>
</protein>
<organism evidence="1 2">
    <name type="scientific">Caerostris darwini</name>
    <dbReference type="NCBI Taxonomy" id="1538125"/>
    <lineage>
        <taxon>Eukaryota</taxon>
        <taxon>Metazoa</taxon>
        <taxon>Ecdysozoa</taxon>
        <taxon>Arthropoda</taxon>
        <taxon>Chelicerata</taxon>
        <taxon>Arachnida</taxon>
        <taxon>Araneae</taxon>
        <taxon>Araneomorphae</taxon>
        <taxon>Entelegynae</taxon>
        <taxon>Araneoidea</taxon>
        <taxon>Araneidae</taxon>
        <taxon>Caerostris</taxon>
    </lineage>
</organism>
<comment type="caution">
    <text evidence="1">The sequence shown here is derived from an EMBL/GenBank/DDBJ whole genome shotgun (WGS) entry which is preliminary data.</text>
</comment>
<sequence>MDYFRYKKCKMELVIESGLVDAINPIPLKPLTLCALWEPFFQPQQLLERRYENRYKRNRTKRMKGYRTSSVQTIYFFVSCEIDPKTFQRVSVCEELATFIEA</sequence>
<accession>A0AAV4RHH8</accession>
<keyword evidence="2" id="KW-1185">Reference proteome</keyword>
<dbReference type="Proteomes" id="UP001054837">
    <property type="component" value="Unassembled WGS sequence"/>
</dbReference>
<reference evidence="1 2" key="1">
    <citation type="submission" date="2021-06" db="EMBL/GenBank/DDBJ databases">
        <title>Caerostris darwini draft genome.</title>
        <authorList>
            <person name="Kono N."/>
            <person name="Arakawa K."/>
        </authorList>
    </citation>
    <scope>NUCLEOTIDE SEQUENCE [LARGE SCALE GENOMIC DNA]</scope>
</reference>
<gene>
    <name evidence="1" type="ORF">CDAR_293481</name>
</gene>